<sequence length="79" mass="8479">MTPNPSAGKLAVQFTLRQSEAYTLALYDLQGRLVKTVASGMAAGTQVIPVQAGEYPAGVYLLRLTTGKQVLTQRLVLSR</sequence>
<organism evidence="2 3">
    <name type="scientific">Hymenobacter cellulosilyticus</name>
    <dbReference type="NCBI Taxonomy" id="2932248"/>
    <lineage>
        <taxon>Bacteria</taxon>
        <taxon>Pseudomonadati</taxon>
        <taxon>Bacteroidota</taxon>
        <taxon>Cytophagia</taxon>
        <taxon>Cytophagales</taxon>
        <taxon>Hymenobacteraceae</taxon>
        <taxon>Hymenobacter</taxon>
    </lineage>
</organism>
<protein>
    <submittedName>
        <fullName evidence="2">T9SS type A sorting domain-containing protein</fullName>
    </submittedName>
</protein>
<proteinExistence type="predicted"/>
<dbReference type="KEGG" id="hcu:MUN79_23280"/>
<dbReference type="InterPro" id="IPR026444">
    <property type="entry name" value="Secre_tail"/>
</dbReference>
<dbReference type="RefSeq" id="WP_244674914.1">
    <property type="nucleotide sequence ID" value="NZ_CP095046.1"/>
</dbReference>
<gene>
    <name evidence="2" type="ORF">MUN79_23280</name>
</gene>
<dbReference type="NCBIfam" id="TIGR04183">
    <property type="entry name" value="Por_Secre_tail"/>
    <property type="match status" value="1"/>
</dbReference>
<name>A0A8T9Q256_9BACT</name>
<feature type="domain" description="Secretion system C-terminal sorting" evidence="1">
    <location>
        <begin position="3"/>
        <end position="76"/>
    </location>
</feature>
<reference evidence="2" key="1">
    <citation type="submission" date="2022-04" db="EMBL/GenBank/DDBJ databases">
        <title>Hymenobacter sp. isolated from the air.</title>
        <authorList>
            <person name="Won M."/>
            <person name="Lee C.-M."/>
            <person name="Woen H.-Y."/>
            <person name="Kwon S.-W."/>
        </authorList>
    </citation>
    <scope>NUCLEOTIDE SEQUENCE</scope>
    <source>
        <strain evidence="2">5116S-3</strain>
    </source>
</reference>
<evidence type="ECO:0000259" key="1">
    <source>
        <dbReference type="Pfam" id="PF18962"/>
    </source>
</evidence>
<dbReference type="Proteomes" id="UP000831796">
    <property type="component" value="Chromosome"/>
</dbReference>
<dbReference type="Pfam" id="PF18962">
    <property type="entry name" value="Por_Secre_tail"/>
    <property type="match status" value="1"/>
</dbReference>
<dbReference type="EMBL" id="CP095046">
    <property type="protein sequence ID" value="UOQ71507.1"/>
    <property type="molecule type" value="Genomic_DNA"/>
</dbReference>
<keyword evidence="3" id="KW-1185">Reference proteome</keyword>
<evidence type="ECO:0000313" key="2">
    <source>
        <dbReference type="EMBL" id="UOQ71507.1"/>
    </source>
</evidence>
<accession>A0A8T9Q256</accession>
<dbReference type="AlphaFoldDB" id="A0A8T9Q256"/>
<evidence type="ECO:0000313" key="3">
    <source>
        <dbReference type="Proteomes" id="UP000831796"/>
    </source>
</evidence>